<keyword evidence="1" id="KW-0472">Membrane</keyword>
<dbReference type="PANTHER" id="PTHR35813">
    <property type="entry name" value="INNER MEMBRANE PROTEIN YBAN"/>
    <property type="match status" value="1"/>
</dbReference>
<feature type="transmembrane region" description="Helical" evidence="1">
    <location>
        <begin position="33"/>
        <end position="58"/>
    </location>
</feature>
<keyword evidence="1" id="KW-0812">Transmembrane</keyword>
<sequence length="134" mass="14271">MTPAEPPPPVLTPPAGVSTARRRLFNALGITSFVVGSIGIALPLLPTVPFYILAAFLFGKGNPAFERRLLDHPHFGPHIRAWRERGAISRRGKIAAIVMLAGSGVMGLIFLPAPWAYVPAGVALLSGTWIATRP</sequence>
<dbReference type="OrthoDB" id="9816293at2"/>
<feature type="transmembrane region" description="Helical" evidence="1">
    <location>
        <begin position="94"/>
        <end position="117"/>
    </location>
</feature>
<dbReference type="EMBL" id="VNIM01000003">
    <property type="protein sequence ID" value="TVV77228.1"/>
    <property type="molecule type" value="Genomic_DNA"/>
</dbReference>
<dbReference type="Pfam" id="PF04304">
    <property type="entry name" value="DUF454"/>
    <property type="match status" value="1"/>
</dbReference>
<dbReference type="Proteomes" id="UP000318681">
    <property type="component" value="Unassembled WGS sequence"/>
</dbReference>
<keyword evidence="1" id="KW-1133">Transmembrane helix</keyword>
<proteinExistence type="predicted"/>
<dbReference type="InterPro" id="IPR007401">
    <property type="entry name" value="DUF454"/>
</dbReference>
<evidence type="ECO:0000313" key="2">
    <source>
        <dbReference type="EMBL" id="TVV77228.1"/>
    </source>
</evidence>
<gene>
    <name evidence="2" type="ORF">FOY91_01435</name>
</gene>
<dbReference type="PANTHER" id="PTHR35813:SF1">
    <property type="entry name" value="INNER MEMBRANE PROTEIN YBAN"/>
    <property type="match status" value="1"/>
</dbReference>
<dbReference type="GO" id="GO:0005886">
    <property type="term" value="C:plasma membrane"/>
    <property type="evidence" value="ECO:0007669"/>
    <property type="project" value="TreeGrafter"/>
</dbReference>
<name>A0A558RCZ4_9SPHN</name>
<organism evidence="2 3">
    <name type="scientific">Alterirhizorhabdus solaris</name>
    <dbReference type="NCBI Taxonomy" id="2529389"/>
    <lineage>
        <taxon>Bacteria</taxon>
        <taxon>Pseudomonadati</taxon>
        <taxon>Pseudomonadota</taxon>
        <taxon>Alphaproteobacteria</taxon>
        <taxon>Sphingomonadales</taxon>
        <taxon>Rhizorhabdaceae</taxon>
        <taxon>Alterirhizorhabdus</taxon>
    </lineage>
</organism>
<evidence type="ECO:0000256" key="1">
    <source>
        <dbReference type="SAM" id="Phobius"/>
    </source>
</evidence>
<reference evidence="2 3" key="1">
    <citation type="submission" date="2019-07" db="EMBL/GenBank/DDBJ databases">
        <title>Sphingomonas solaris sp. nov., isolated from a solar panel from Boston, Massachusetts.</title>
        <authorList>
            <person name="Tanner K."/>
            <person name="Pascual J."/>
            <person name="Mancuso C."/>
            <person name="Pereto J."/>
            <person name="Khalil A."/>
            <person name="Vilanova C."/>
        </authorList>
    </citation>
    <scope>NUCLEOTIDE SEQUENCE [LARGE SCALE GENOMIC DNA]</scope>
    <source>
        <strain evidence="2 3">R4DWN</strain>
    </source>
</reference>
<dbReference type="AlphaFoldDB" id="A0A558RCZ4"/>
<dbReference type="RefSeq" id="WP_145147380.1">
    <property type="nucleotide sequence ID" value="NZ_VNIM01000003.1"/>
</dbReference>
<dbReference type="PIRSF" id="PIRSF016789">
    <property type="entry name" value="DUF454"/>
    <property type="match status" value="1"/>
</dbReference>
<comment type="caution">
    <text evidence="2">The sequence shown here is derived from an EMBL/GenBank/DDBJ whole genome shotgun (WGS) entry which is preliminary data.</text>
</comment>
<evidence type="ECO:0000313" key="3">
    <source>
        <dbReference type="Proteomes" id="UP000318681"/>
    </source>
</evidence>
<accession>A0A558RCZ4</accession>
<protein>
    <submittedName>
        <fullName evidence="2">DUF454 domain-containing protein</fullName>
    </submittedName>
</protein>
<keyword evidence="3" id="KW-1185">Reference proteome</keyword>